<dbReference type="Gramene" id="Kaladp0060s0289.1.v1.1">
    <property type="protein sequence ID" value="Kaladp0060s0289.1.v1.1"/>
    <property type="gene ID" value="Kaladp0060s0289.v1.1"/>
</dbReference>
<evidence type="ECO:0000313" key="2">
    <source>
        <dbReference type="EnsemblPlants" id="Kaladp0060s0289.1.v1.1"/>
    </source>
</evidence>
<dbReference type="EnsemblPlants" id="Kaladp0060s0289.1.v1.1">
    <property type="protein sequence ID" value="Kaladp0060s0289.1.v1.1"/>
    <property type="gene ID" value="Kaladp0060s0289.v1.1"/>
</dbReference>
<organism evidence="2 3">
    <name type="scientific">Kalanchoe fedtschenkoi</name>
    <name type="common">Lavender scallops</name>
    <name type="synonym">South American air plant</name>
    <dbReference type="NCBI Taxonomy" id="63787"/>
    <lineage>
        <taxon>Eukaryota</taxon>
        <taxon>Viridiplantae</taxon>
        <taxon>Streptophyta</taxon>
        <taxon>Embryophyta</taxon>
        <taxon>Tracheophyta</taxon>
        <taxon>Spermatophyta</taxon>
        <taxon>Magnoliopsida</taxon>
        <taxon>eudicotyledons</taxon>
        <taxon>Gunneridae</taxon>
        <taxon>Pentapetalae</taxon>
        <taxon>Saxifragales</taxon>
        <taxon>Crassulaceae</taxon>
        <taxon>Kalanchoe</taxon>
    </lineage>
</organism>
<accession>A0A7N0UC69</accession>
<name>A0A7N0UC69_KALFE</name>
<dbReference type="AlphaFoldDB" id="A0A7N0UC69"/>
<evidence type="ECO:0000256" key="1">
    <source>
        <dbReference type="SAM" id="MobiDB-lite"/>
    </source>
</evidence>
<dbReference type="Proteomes" id="UP000594263">
    <property type="component" value="Unplaced"/>
</dbReference>
<feature type="compositionally biased region" description="Basic and acidic residues" evidence="1">
    <location>
        <begin position="77"/>
        <end position="94"/>
    </location>
</feature>
<sequence>MGGLRIWRGLRSRCAHYNIFIMFRARATLLILRISSECFTKSHISLPPFSGYRVHAGSVSPVRHRNGDHHFNSTFAHSDDMPHRGRGRGRDSGKFNESPPRFSRGRGGARPLGRGSAGHVVRSGPFRGETTGKSNPNVQPREGDWYCSDPA</sequence>
<proteinExistence type="predicted"/>
<feature type="region of interest" description="Disordered" evidence="1">
    <location>
        <begin position="67"/>
        <end position="151"/>
    </location>
</feature>
<reference evidence="2" key="1">
    <citation type="submission" date="2021-01" db="UniProtKB">
        <authorList>
            <consortium name="EnsemblPlants"/>
        </authorList>
    </citation>
    <scope>IDENTIFICATION</scope>
</reference>
<keyword evidence="3" id="KW-1185">Reference proteome</keyword>
<evidence type="ECO:0000313" key="3">
    <source>
        <dbReference type="Proteomes" id="UP000594263"/>
    </source>
</evidence>
<protein>
    <submittedName>
        <fullName evidence="2">Uncharacterized protein</fullName>
    </submittedName>
</protein>